<comment type="caution">
    <text evidence="1">The sequence shown here is derived from an EMBL/GenBank/DDBJ whole genome shotgun (WGS) entry which is preliminary data.</text>
</comment>
<name>X1T435_9ZZZZ</name>
<reference evidence="1" key="1">
    <citation type="journal article" date="2014" name="Front. Microbiol.">
        <title>High frequency of phylogenetically diverse reductive dehalogenase-homologous genes in deep subseafloor sedimentary metagenomes.</title>
        <authorList>
            <person name="Kawai M."/>
            <person name="Futagami T."/>
            <person name="Toyoda A."/>
            <person name="Takaki Y."/>
            <person name="Nishi S."/>
            <person name="Hori S."/>
            <person name="Arai W."/>
            <person name="Tsubouchi T."/>
            <person name="Morono Y."/>
            <person name="Uchiyama I."/>
            <person name="Ito T."/>
            <person name="Fujiyama A."/>
            <person name="Inagaki F."/>
            <person name="Takami H."/>
        </authorList>
    </citation>
    <scope>NUCLEOTIDE SEQUENCE</scope>
    <source>
        <strain evidence="1">Expedition CK06-06</strain>
    </source>
</reference>
<organism evidence="1">
    <name type="scientific">marine sediment metagenome</name>
    <dbReference type="NCBI Taxonomy" id="412755"/>
    <lineage>
        <taxon>unclassified sequences</taxon>
        <taxon>metagenomes</taxon>
        <taxon>ecological metagenomes</taxon>
    </lineage>
</organism>
<dbReference type="EMBL" id="BARW01022499">
    <property type="protein sequence ID" value="GAJ00058.1"/>
    <property type="molecule type" value="Genomic_DNA"/>
</dbReference>
<evidence type="ECO:0000313" key="1">
    <source>
        <dbReference type="EMBL" id="GAJ00058.1"/>
    </source>
</evidence>
<feature type="non-terminal residue" evidence="1">
    <location>
        <position position="1"/>
    </location>
</feature>
<proteinExistence type="predicted"/>
<gene>
    <name evidence="1" type="ORF">S12H4_37534</name>
</gene>
<sequence>AVRIKALAAKAGIESISTEDNQIILRLFEGIHFDKQKLEPFAMVGVKIGLTQLRLNYRKPSNTWQRVLEEMLER</sequence>
<accession>X1T435</accession>
<protein>
    <submittedName>
        <fullName evidence="1">Uncharacterized protein</fullName>
    </submittedName>
</protein>
<dbReference type="AlphaFoldDB" id="X1T435"/>